<dbReference type="PANTHER" id="PTHR13947">
    <property type="entry name" value="GNAT FAMILY N-ACETYLTRANSFERASE"/>
    <property type="match status" value="1"/>
</dbReference>
<dbReference type="Pfam" id="PF00583">
    <property type="entry name" value="Acetyltransf_1"/>
    <property type="match status" value="1"/>
</dbReference>
<evidence type="ECO:0000313" key="3">
    <source>
        <dbReference type="EMBL" id="RNB87135.1"/>
    </source>
</evidence>
<dbReference type="SUPFAM" id="SSF55729">
    <property type="entry name" value="Acyl-CoA N-acyltransferases (Nat)"/>
    <property type="match status" value="1"/>
</dbReference>
<keyword evidence="4" id="KW-1185">Reference proteome</keyword>
<dbReference type="InterPro" id="IPR000182">
    <property type="entry name" value="GNAT_dom"/>
</dbReference>
<dbReference type="Proteomes" id="UP000271031">
    <property type="component" value="Unassembled WGS sequence"/>
</dbReference>
<dbReference type="CDD" id="cd04301">
    <property type="entry name" value="NAT_SF"/>
    <property type="match status" value="1"/>
</dbReference>
<comment type="caution">
    <text evidence="3">The sequence shown here is derived from an EMBL/GenBank/DDBJ whole genome shotgun (WGS) entry which is preliminary data.</text>
</comment>
<dbReference type="PANTHER" id="PTHR13947:SF37">
    <property type="entry name" value="LD18367P"/>
    <property type="match status" value="1"/>
</dbReference>
<dbReference type="InterPro" id="IPR016181">
    <property type="entry name" value="Acyl_CoA_acyltransferase"/>
</dbReference>
<accession>A0A3M8DID5</accession>
<dbReference type="GO" id="GO:0008080">
    <property type="term" value="F:N-acetyltransferase activity"/>
    <property type="evidence" value="ECO:0007669"/>
    <property type="project" value="InterPro"/>
</dbReference>
<evidence type="ECO:0000259" key="2">
    <source>
        <dbReference type="PROSITE" id="PS51186"/>
    </source>
</evidence>
<name>A0A3M8DID5_9BACL</name>
<dbReference type="Gene3D" id="3.40.630.30">
    <property type="match status" value="1"/>
</dbReference>
<evidence type="ECO:0000313" key="4">
    <source>
        <dbReference type="Proteomes" id="UP000271031"/>
    </source>
</evidence>
<protein>
    <submittedName>
        <fullName evidence="3">GNAT family N-acetyltransferase</fullName>
    </submittedName>
</protein>
<dbReference type="InterPro" id="IPR050769">
    <property type="entry name" value="NAT_camello-type"/>
</dbReference>
<dbReference type="AlphaFoldDB" id="A0A3M8DID5"/>
<dbReference type="RefSeq" id="WP_122918834.1">
    <property type="nucleotide sequence ID" value="NZ_RHHQ01000012.1"/>
</dbReference>
<reference evidence="3 4" key="1">
    <citation type="submission" date="2018-10" db="EMBL/GenBank/DDBJ databases">
        <title>Phylogenomics of Brevibacillus.</title>
        <authorList>
            <person name="Dunlap C."/>
        </authorList>
    </citation>
    <scope>NUCLEOTIDE SEQUENCE [LARGE SCALE GENOMIC DNA]</scope>
    <source>
        <strain evidence="3 4">JCM 15716</strain>
    </source>
</reference>
<keyword evidence="1 3" id="KW-0808">Transferase</keyword>
<evidence type="ECO:0000256" key="1">
    <source>
        <dbReference type="ARBA" id="ARBA00022679"/>
    </source>
</evidence>
<dbReference type="OrthoDB" id="9799681at2"/>
<dbReference type="EMBL" id="RHHQ01000012">
    <property type="protein sequence ID" value="RNB87135.1"/>
    <property type="molecule type" value="Genomic_DNA"/>
</dbReference>
<dbReference type="PROSITE" id="PS51186">
    <property type="entry name" value="GNAT"/>
    <property type="match status" value="1"/>
</dbReference>
<organism evidence="3 4">
    <name type="scientific">Brevibacillus fluminis</name>
    <dbReference type="NCBI Taxonomy" id="511487"/>
    <lineage>
        <taxon>Bacteria</taxon>
        <taxon>Bacillati</taxon>
        <taxon>Bacillota</taxon>
        <taxon>Bacilli</taxon>
        <taxon>Bacillales</taxon>
        <taxon>Paenibacillaceae</taxon>
        <taxon>Brevibacillus</taxon>
    </lineage>
</organism>
<gene>
    <name evidence="3" type="ORF">EDM56_15720</name>
</gene>
<feature type="domain" description="N-acetyltransferase" evidence="2">
    <location>
        <begin position="5"/>
        <end position="160"/>
    </location>
</feature>
<sequence>MSENIVIKEYTSEHQSQIIDLILHIQQNEYNVPITKEQQPDLLDIEHYYQQGTGNFWVALDGDKVVGTVALLDIGNQQASLRKMFVAEPYRGKVYKTASLLLAQAIEWARQKHVHDIFLGTTLQFVSAHRFYEKNGFTEIDVAQLPENFPIMQVDKKFYKIAVS</sequence>
<proteinExistence type="predicted"/>